<dbReference type="Pfam" id="PF04893">
    <property type="entry name" value="Yip1"/>
    <property type="match status" value="1"/>
</dbReference>
<evidence type="ECO:0000256" key="5">
    <source>
        <dbReference type="ARBA" id="ARBA00023136"/>
    </source>
</evidence>
<feature type="transmembrane region" description="Helical" evidence="6">
    <location>
        <begin position="99"/>
        <end position="120"/>
    </location>
</feature>
<organism evidence="9 10">
    <name type="scientific">Jimgerdemannia flammicorona</name>
    <dbReference type="NCBI Taxonomy" id="994334"/>
    <lineage>
        <taxon>Eukaryota</taxon>
        <taxon>Fungi</taxon>
        <taxon>Fungi incertae sedis</taxon>
        <taxon>Mucoromycota</taxon>
        <taxon>Mucoromycotina</taxon>
        <taxon>Endogonomycetes</taxon>
        <taxon>Endogonales</taxon>
        <taxon>Endogonaceae</taxon>
        <taxon>Jimgerdemannia</taxon>
    </lineage>
</organism>
<proteinExistence type="inferred from homology"/>
<feature type="domain" description="Yip1" evidence="8">
    <location>
        <begin position="79"/>
        <end position="241"/>
    </location>
</feature>
<evidence type="ECO:0000256" key="2">
    <source>
        <dbReference type="ARBA" id="ARBA00010596"/>
    </source>
</evidence>
<evidence type="ECO:0000256" key="7">
    <source>
        <dbReference type="SAM" id="MobiDB-lite"/>
    </source>
</evidence>
<comment type="similarity">
    <text evidence="2 6">Belongs to the YIP1 family.</text>
</comment>
<dbReference type="InterPro" id="IPR039765">
    <property type="entry name" value="Yip5/YIPF1/YIPF2"/>
</dbReference>
<dbReference type="EMBL" id="RBNJ01025732">
    <property type="protein sequence ID" value="RUS15316.1"/>
    <property type="molecule type" value="Genomic_DNA"/>
</dbReference>
<feature type="transmembrane region" description="Helical" evidence="6">
    <location>
        <begin position="225"/>
        <end position="244"/>
    </location>
</feature>
<evidence type="ECO:0000259" key="8">
    <source>
        <dbReference type="Pfam" id="PF04893"/>
    </source>
</evidence>
<evidence type="ECO:0000313" key="10">
    <source>
        <dbReference type="Proteomes" id="UP000274822"/>
    </source>
</evidence>
<dbReference type="GO" id="GO:0000139">
    <property type="term" value="C:Golgi membrane"/>
    <property type="evidence" value="ECO:0007669"/>
    <property type="project" value="UniProtKB-SubCell"/>
</dbReference>
<gene>
    <name evidence="9" type="ORF">BC938DRAFT_476996</name>
</gene>
<feature type="transmembrane region" description="Helical" evidence="6">
    <location>
        <begin position="132"/>
        <end position="152"/>
    </location>
</feature>
<keyword evidence="10" id="KW-1185">Reference proteome</keyword>
<dbReference type="AlphaFoldDB" id="A0A433PCS6"/>
<evidence type="ECO:0000256" key="3">
    <source>
        <dbReference type="ARBA" id="ARBA00022692"/>
    </source>
</evidence>
<protein>
    <recommendedName>
        <fullName evidence="6">Protein YIP</fullName>
    </recommendedName>
</protein>
<name>A0A433PCS6_9FUNG</name>
<feature type="transmembrane region" description="Helical" evidence="6">
    <location>
        <begin position="196"/>
        <end position="219"/>
    </location>
</feature>
<comment type="subcellular location">
    <subcellularLocation>
        <location evidence="6">Golgi apparatus membrane</location>
        <topology evidence="6">Multi-pass membrane protein</topology>
    </subcellularLocation>
    <subcellularLocation>
        <location evidence="1">Membrane</location>
        <topology evidence="1">Multi-pass membrane protein</topology>
    </subcellularLocation>
</comment>
<feature type="transmembrane region" description="Helical" evidence="6">
    <location>
        <begin position="172"/>
        <end position="189"/>
    </location>
</feature>
<dbReference type="PANTHER" id="PTHR12822:SF2">
    <property type="entry name" value="PROTEIN YIPF"/>
    <property type="match status" value="1"/>
</dbReference>
<feature type="region of interest" description="Disordered" evidence="7">
    <location>
        <begin position="1"/>
        <end position="24"/>
    </location>
</feature>
<keyword evidence="5 6" id="KW-0472">Membrane</keyword>
<dbReference type="GO" id="GO:0031267">
    <property type="term" value="F:small GTPase binding"/>
    <property type="evidence" value="ECO:0007669"/>
    <property type="project" value="InterPro"/>
</dbReference>
<dbReference type="PANTHER" id="PTHR12822">
    <property type="entry name" value="PROTEIN YIPF"/>
    <property type="match status" value="1"/>
</dbReference>
<evidence type="ECO:0000256" key="1">
    <source>
        <dbReference type="ARBA" id="ARBA00004141"/>
    </source>
</evidence>
<sequence length="263" mass="28862">MTTTPSPLISPTTSSSPKPLRPRQGVEALAKSLASPNQPPHRAIQNDAVGTRAIWSLEYYTKFFDVDTQQVVDRCIKSLYPIDNFSEVLGGNPDLYGPFWISKTVIFVLFVTSSMAGSLAAKMGGKTYSYDYGLLSYAVFVIYLYGFGTPLLVWAATKYYGCQPSLLEVIDIYGYGLTVWIPVSILCVIPSDIVRWVFVTGGSGVSVYFLIKNMLAILSRADAKTSRFILIALGVAHAVLSLLLKVKFYSYSIKEETGKGDGQ</sequence>
<feature type="compositionally biased region" description="Low complexity" evidence="7">
    <location>
        <begin position="1"/>
        <end position="18"/>
    </location>
</feature>
<comment type="caution">
    <text evidence="9">The sequence shown here is derived from an EMBL/GenBank/DDBJ whole genome shotgun (WGS) entry which is preliminary data.</text>
</comment>
<evidence type="ECO:0000313" key="9">
    <source>
        <dbReference type="EMBL" id="RUS15316.1"/>
    </source>
</evidence>
<evidence type="ECO:0000256" key="4">
    <source>
        <dbReference type="ARBA" id="ARBA00022989"/>
    </source>
</evidence>
<reference evidence="9 10" key="1">
    <citation type="journal article" date="2018" name="New Phytol.">
        <title>Phylogenomics of Endogonaceae and evolution of mycorrhizas within Mucoromycota.</title>
        <authorList>
            <person name="Chang Y."/>
            <person name="Desiro A."/>
            <person name="Na H."/>
            <person name="Sandor L."/>
            <person name="Lipzen A."/>
            <person name="Clum A."/>
            <person name="Barry K."/>
            <person name="Grigoriev I.V."/>
            <person name="Martin F.M."/>
            <person name="Stajich J.E."/>
            <person name="Smith M.E."/>
            <person name="Bonito G."/>
            <person name="Spatafora J.W."/>
        </authorList>
    </citation>
    <scope>NUCLEOTIDE SEQUENCE [LARGE SCALE GENOMIC DNA]</scope>
    <source>
        <strain evidence="9 10">AD002</strain>
    </source>
</reference>
<evidence type="ECO:0000256" key="6">
    <source>
        <dbReference type="RuleBase" id="RU361264"/>
    </source>
</evidence>
<keyword evidence="3 6" id="KW-0812">Transmembrane</keyword>
<accession>A0A433PCS6</accession>
<dbReference type="Proteomes" id="UP000274822">
    <property type="component" value="Unassembled WGS sequence"/>
</dbReference>
<dbReference type="GO" id="GO:0016192">
    <property type="term" value="P:vesicle-mediated transport"/>
    <property type="evidence" value="ECO:0007669"/>
    <property type="project" value="InterPro"/>
</dbReference>
<keyword evidence="4 6" id="KW-1133">Transmembrane helix</keyword>
<dbReference type="InterPro" id="IPR006977">
    <property type="entry name" value="Yip1_dom"/>
</dbReference>